<reference evidence="2 3" key="2">
    <citation type="journal article" date="2010" name="Stand. Genomic Sci.">
        <title>Complete genome sequence of Syntrophothermus lipocalidus type strain (TGB-C1).</title>
        <authorList>
            <person name="Djao O.D."/>
            <person name="Zhang X."/>
            <person name="Lucas S."/>
            <person name="Lapidus A."/>
            <person name="Del Rio T.G."/>
            <person name="Nolan M."/>
            <person name="Tice H."/>
            <person name="Cheng J.F."/>
            <person name="Han C."/>
            <person name="Tapia R."/>
            <person name="Goodwin L."/>
            <person name="Pitluck S."/>
            <person name="Liolios K."/>
            <person name="Ivanova N."/>
            <person name="Mavromatis K."/>
            <person name="Mikhailova N."/>
            <person name="Ovchinnikova G."/>
            <person name="Pati A."/>
            <person name="Brambilla E."/>
            <person name="Chen A."/>
            <person name="Palaniappan K."/>
            <person name="Land M."/>
            <person name="Hauser L."/>
            <person name="Chang Y.J."/>
            <person name="Jeffries C.D."/>
            <person name="Rohde M."/>
            <person name="Sikorski J."/>
            <person name="Spring S."/>
            <person name="Goker M."/>
            <person name="Detter J.C."/>
            <person name="Woyke T."/>
            <person name="Bristow J."/>
            <person name="Eisen J.A."/>
            <person name="Markowitz V."/>
            <person name="Hugenholtz P."/>
            <person name="Kyrpides N.C."/>
            <person name="Klenk H.P."/>
        </authorList>
    </citation>
    <scope>NUCLEOTIDE SEQUENCE [LARGE SCALE GENOMIC DNA]</scope>
    <source>
        <strain evidence="3">DSM 12680 / TGB-C1</strain>
    </source>
</reference>
<dbReference type="HOGENOM" id="CLU_165255_0_2_9"/>
<dbReference type="RefSeq" id="WP_013174243.1">
    <property type="nucleotide sequence ID" value="NC_014220.1"/>
</dbReference>
<dbReference type="InterPro" id="IPR001455">
    <property type="entry name" value="TusA-like"/>
</dbReference>
<dbReference type="AlphaFoldDB" id="D7CIH4"/>
<dbReference type="OrthoDB" id="9797352at2"/>
<dbReference type="EMBL" id="CP002048">
    <property type="protein sequence ID" value="ADI00839.1"/>
    <property type="molecule type" value="Genomic_DNA"/>
</dbReference>
<dbReference type="InterPro" id="IPR036868">
    <property type="entry name" value="TusA-like_sf"/>
</dbReference>
<accession>D7CIH4</accession>
<keyword evidence="3" id="KW-1185">Reference proteome</keyword>
<dbReference type="Gene3D" id="3.30.110.40">
    <property type="entry name" value="TusA-like domain"/>
    <property type="match status" value="1"/>
</dbReference>
<dbReference type="Pfam" id="PF01206">
    <property type="entry name" value="TusA"/>
    <property type="match status" value="1"/>
</dbReference>
<dbReference type="Proteomes" id="UP000000378">
    <property type="component" value="Chromosome"/>
</dbReference>
<protein>
    <submittedName>
        <fullName evidence="2">SirA family protein</fullName>
    </submittedName>
</protein>
<sequence>MEILDVRGLSCPLPVLKVKKSLDKGATDLRVIGSAQVAFENVTRFARSQGLEVNVLSHSPHEWEIELKRTGR</sequence>
<organism evidence="2 3">
    <name type="scientific">Syntrophothermus lipocalidus (strain DSM 12680 / TGB-C1)</name>
    <dbReference type="NCBI Taxonomy" id="643648"/>
    <lineage>
        <taxon>Bacteria</taxon>
        <taxon>Bacillati</taxon>
        <taxon>Bacillota</taxon>
        <taxon>Clostridia</taxon>
        <taxon>Eubacteriales</taxon>
        <taxon>Syntrophomonadaceae</taxon>
        <taxon>Syntrophothermus</taxon>
    </lineage>
</organism>
<evidence type="ECO:0000259" key="1">
    <source>
        <dbReference type="Pfam" id="PF01206"/>
    </source>
</evidence>
<proteinExistence type="predicted"/>
<name>D7CIH4_SYNLT</name>
<reference evidence="3" key="1">
    <citation type="journal article" date="2010" name="Stand. Genomic Sci.">
        <title>Complete genome sequence of Syntrophothermus lipocalidus type strain (TGB-C1T).</title>
        <authorList>
            <consortium name="US DOE Joint Genome Institute (JGI-PGF)"/>
            <person name="Djao O."/>
            <person name="Zhang X."/>
            <person name="Lucas S."/>
            <person name="Lapidus A."/>
            <person name="Glavina Del Rio T."/>
            <person name="Nolan M."/>
            <person name="Tice H."/>
            <person name="Cheng J."/>
            <person name="Han C."/>
            <person name="Tapia R."/>
            <person name="Goodwin L."/>
            <person name="Pitluck S."/>
            <person name="Liolios K."/>
            <person name="Ivanova N."/>
            <person name="Mavromatis K."/>
            <person name="Mikhailova N."/>
            <person name="Ovchinnikova G."/>
            <person name="Pati A."/>
            <person name="Brambilla E."/>
            <person name="Chen A."/>
            <person name="Palaniappan K."/>
            <person name="Land M."/>
            <person name="Hauser L."/>
            <person name="Chang Y."/>
            <person name="Jeffries C."/>
            <person name="Rohde M."/>
            <person name="Sikorski J."/>
            <person name="Spring S."/>
            <person name="Goker M."/>
            <person name="Detter J."/>
            <person name="Woyke T."/>
            <person name="Bristow J."/>
            <person name="Eisen J."/>
            <person name="Markowitz V."/>
            <person name="Hugenholtz P."/>
            <person name="Kyrpides N."/>
            <person name="Klenk H."/>
        </authorList>
    </citation>
    <scope>NUCLEOTIDE SEQUENCE [LARGE SCALE GENOMIC DNA]</scope>
    <source>
        <strain evidence="3">DSM 12680 / TGB-C1</strain>
    </source>
</reference>
<gene>
    <name evidence="2" type="ordered locus">Slip_0032</name>
</gene>
<dbReference type="STRING" id="643648.Slip_0032"/>
<evidence type="ECO:0000313" key="3">
    <source>
        <dbReference type="Proteomes" id="UP000000378"/>
    </source>
</evidence>
<dbReference type="SUPFAM" id="SSF64307">
    <property type="entry name" value="SirA-like"/>
    <property type="match status" value="1"/>
</dbReference>
<evidence type="ECO:0000313" key="2">
    <source>
        <dbReference type="EMBL" id="ADI00839.1"/>
    </source>
</evidence>
<feature type="domain" description="UPF0033" evidence="1">
    <location>
        <begin position="3"/>
        <end position="68"/>
    </location>
</feature>
<dbReference type="eggNOG" id="COG0425">
    <property type="taxonomic scope" value="Bacteria"/>
</dbReference>
<dbReference type="KEGG" id="slp:Slip_0032"/>